<comment type="caution">
    <text evidence="7">The sequence shown here is derived from an EMBL/GenBank/DDBJ whole genome shotgun (WGS) entry which is preliminary data.</text>
</comment>
<dbReference type="GO" id="GO:0005643">
    <property type="term" value="C:nuclear pore"/>
    <property type="evidence" value="ECO:0007669"/>
    <property type="project" value="TreeGrafter"/>
</dbReference>
<feature type="coiled-coil region" evidence="4">
    <location>
        <begin position="835"/>
        <end position="951"/>
    </location>
</feature>
<dbReference type="STRING" id="4846.A0A367KP40"/>
<comment type="subcellular location">
    <subcellularLocation>
        <location evidence="1">Nucleus</location>
    </subcellularLocation>
</comment>
<dbReference type="Proteomes" id="UP000253551">
    <property type="component" value="Unassembled WGS sequence"/>
</dbReference>
<feature type="coiled-coil region" evidence="4">
    <location>
        <begin position="50"/>
        <end position="84"/>
    </location>
</feature>
<feature type="region of interest" description="Disordered" evidence="5">
    <location>
        <begin position="1420"/>
        <end position="1486"/>
    </location>
</feature>
<evidence type="ECO:0000256" key="5">
    <source>
        <dbReference type="SAM" id="MobiDB-lite"/>
    </source>
</evidence>
<dbReference type="GO" id="GO:0017056">
    <property type="term" value="F:structural constituent of nuclear pore"/>
    <property type="evidence" value="ECO:0007669"/>
    <property type="project" value="TreeGrafter"/>
</dbReference>
<gene>
    <name evidence="7" type="ORF">CU098_000519</name>
</gene>
<evidence type="ECO:0000256" key="3">
    <source>
        <dbReference type="ARBA" id="ARBA00023242"/>
    </source>
</evidence>
<dbReference type="InterPro" id="IPR057974">
    <property type="entry name" value="NUA/TPR/MLP1-2-like_dom"/>
</dbReference>
<feature type="coiled-coil region" evidence="4">
    <location>
        <begin position="687"/>
        <end position="774"/>
    </location>
</feature>
<name>A0A367KP40_RHIST</name>
<feature type="non-terminal residue" evidence="7">
    <location>
        <position position="1"/>
    </location>
</feature>
<feature type="non-terminal residue" evidence="7">
    <location>
        <position position="1486"/>
    </location>
</feature>
<feature type="compositionally biased region" description="Basic and acidic residues" evidence="5">
    <location>
        <begin position="1283"/>
        <end position="1293"/>
    </location>
</feature>
<accession>A0A367KP40</accession>
<evidence type="ECO:0000256" key="4">
    <source>
        <dbReference type="SAM" id="Coils"/>
    </source>
</evidence>
<keyword evidence="3" id="KW-0539">Nucleus</keyword>
<organism evidence="7 8">
    <name type="scientific">Rhizopus stolonifer</name>
    <name type="common">Rhizopus nigricans</name>
    <dbReference type="NCBI Taxonomy" id="4846"/>
    <lineage>
        <taxon>Eukaryota</taxon>
        <taxon>Fungi</taxon>
        <taxon>Fungi incertae sedis</taxon>
        <taxon>Mucoromycota</taxon>
        <taxon>Mucoromycotina</taxon>
        <taxon>Mucoromycetes</taxon>
        <taxon>Mucorales</taxon>
        <taxon>Mucorineae</taxon>
        <taxon>Rhizopodaceae</taxon>
        <taxon>Rhizopus</taxon>
    </lineage>
</organism>
<evidence type="ECO:0000313" key="8">
    <source>
        <dbReference type="Proteomes" id="UP000253551"/>
    </source>
</evidence>
<feature type="coiled-coil region" evidence="4">
    <location>
        <begin position="383"/>
        <end position="611"/>
    </location>
</feature>
<dbReference type="Pfam" id="PF25785">
    <property type="entry name" value="TPR"/>
    <property type="match status" value="1"/>
</dbReference>
<evidence type="ECO:0000256" key="2">
    <source>
        <dbReference type="ARBA" id="ARBA00023054"/>
    </source>
</evidence>
<keyword evidence="2 4" id="KW-0175">Coiled coil</keyword>
<dbReference type="EMBL" id="PJQM01000849">
    <property type="protein sequence ID" value="RCI03917.1"/>
    <property type="molecule type" value="Genomic_DNA"/>
</dbReference>
<evidence type="ECO:0000313" key="7">
    <source>
        <dbReference type="EMBL" id="RCI03917.1"/>
    </source>
</evidence>
<feature type="coiled-coil region" evidence="4">
    <location>
        <begin position="159"/>
        <end position="221"/>
    </location>
</feature>
<proteinExistence type="predicted"/>
<evidence type="ECO:0000259" key="6">
    <source>
        <dbReference type="Pfam" id="PF25785"/>
    </source>
</evidence>
<protein>
    <recommendedName>
        <fullName evidence="6">NUA/TPR/MLP1-2-like domain-containing protein</fullName>
    </recommendedName>
</protein>
<dbReference type="OrthoDB" id="343070at2759"/>
<dbReference type="GO" id="GO:0006406">
    <property type="term" value="P:mRNA export from nucleus"/>
    <property type="evidence" value="ECO:0007669"/>
    <property type="project" value="TreeGrafter"/>
</dbReference>
<keyword evidence="8" id="KW-1185">Reference proteome</keyword>
<dbReference type="PANTHER" id="PTHR18898:SF2">
    <property type="entry name" value="NUCLEOPROTEIN TPR"/>
    <property type="match status" value="1"/>
</dbReference>
<feature type="coiled-coil region" evidence="4">
    <location>
        <begin position="977"/>
        <end position="1228"/>
    </location>
</feature>
<feature type="compositionally biased region" description="Low complexity" evidence="5">
    <location>
        <begin position="1294"/>
        <end position="1307"/>
    </location>
</feature>
<feature type="compositionally biased region" description="Basic and acidic residues" evidence="5">
    <location>
        <begin position="1423"/>
        <end position="1435"/>
    </location>
</feature>
<feature type="compositionally biased region" description="Basic and acidic residues" evidence="5">
    <location>
        <begin position="1462"/>
        <end position="1486"/>
    </location>
</feature>
<reference evidence="7 8" key="1">
    <citation type="journal article" date="2018" name="G3 (Bethesda)">
        <title>Phylogenetic and Phylogenomic Definition of Rhizopus Species.</title>
        <authorList>
            <person name="Gryganskyi A.P."/>
            <person name="Golan J."/>
            <person name="Dolatabadi S."/>
            <person name="Mondo S."/>
            <person name="Robb S."/>
            <person name="Idnurm A."/>
            <person name="Muszewska A."/>
            <person name="Steczkiewicz K."/>
            <person name="Masonjones S."/>
            <person name="Liao H.L."/>
            <person name="Gajdeczka M.T."/>
            <person name="Anike F."/>
            <person name="Vuek A."/>
            <person name="Anishchenko I.M."/>
            <person name="Voigt K."/>
            <person name="de Hoog G.S."/>
            <person name="Smith M.E."/>
            <person name="Heitman J."/>
            <person name="Vilgalys R."/>
            <person name="Stajich J.E."/>
        </authorList>
    </citation>
    <scope>NUCLEOTIDE SEQUENCE [LARGE SCALE GENOMIC DNA]</scope>
    <source>
        <strain evidence="7 8">LSU 92-RS-03</strain>
    </source>
</reference>
<dbReference type="PANTHER" id="PTHR18898">
    <property type="entry name" value="NUCLEOPROTEIN TPR-RELATED"/>
    <property type="match status" value="1"/>
</dbReference>
<evidence type="ECO:0000256" key="1">
    <source>
        <dbReference type="ARBA" id="ARBA00004123"/>
    </source>
</evidence>
<feature type="region of interest" description="Disordered" evidence="5">
    <location>
        <begin position="1283"/>
        <end position="1356"/>
    </location>
</feature>
<feature type="coiled-coil region" evidence="4">
    <location>
        <begin position="266"/>
        <end position="346"/>
    </location>
</feature>
<sequence length="1486" mass="168752">EDKLNELKMTHDQLELSLGSTSHAYKELQRIHEEHVLDTHKKISAFESKVTLIAGEKEKLQTVNKELEEQLSEERELRKVHFNQITGVHDDKNEDSHKPPSDLLKLIQEYQQISKHPEDIFQDYFNLRAKYKQCIERNAHESDCIESLTRKLNENTKLFDRVYKELDAAKRTNIELEQQIQQEKTQRKQTEASNKELTYTMDDLKKEKDNLTASLNDTTYQLQYLLSDIERRSQPIPANLKSTHTLLGGVEITPNLPHHQLVYTNVAELQDRNKELVIQVKALNDQVQKLSDEAGKSEIIQKSDIGFYQAAVDEAKGALIELEQKNKELQSKLEKKNTECDNYQKIISQFGDGSEDANAKFAQIQETQALQRQEMDITLEQYRKETVAEVNKLKQELETCRNSDRDARLSLSEVSSQKRYLEQKIERLNTATQELNEELKSTRRQNSTLNERIAARDHELSQIRLELEDYKTRIEHLRHENTILNTRVESTTSAYKEVKENISKEAAEKAQLTSLLEVIKSRMDHFMTFGQEKAEQSVETVEKLTRELQHTRDALSFAEKQLESYKTMDQTEIQDKYKEAAVEIRLLKQKITELEQQVSDVNQERIIAQTKLVAAEEKLKTVSSNTEGTTETGNSMNAHLLVEAQDRIRALEADIENYHVIIEERKTQTEELEQKHKDFVSQCQTTIDKLLKDLEDRTATVANIQNEAQMAIAEYKALSEKNKAAQEELTSQKQALEEKLGALETTTTEQREKIQSLEATVEEKTTAHTQIEAKLVAETKIAEEQRQTINGLRADVSNLTFEISQYKATIAAASSTETSLRAELEREIHERNVSEEQWKKKLTDVEKMREQLSESVSELVAKHAQWSAAHDKESGSERAEFNRTANDIIQQLREANATLRIEKDASENNYQHERLKVRRAESEMESIKSQVIILQADLARLRQENKTLSEKEFGASSAIQMERDAFKTQNQQLMVENNSIRESKEAALLEKSKLEAEVGPLKLKVSILESQLEQTRQNLEVLTKSEKDWSARSAKLLEKYNKSDPAETENIKAELETTKAEHQKTRTELASTKSELEKLTVQKTQLESTIEGLQETIKTKETERASIAQKANERGRIAMDFKRRYEANEKSINELKEKLAEAEKKAAESDAGNNQDVDVEKLQKEKEALEEQKKAAEEAKAALEAELTTAKAESANFEKKYTSLLQKARHVQIEKNRVTKELETLKASDSSETPVLKAKITELEAELATTRKSLTDSTVEINRYKAQTSMAQNKCNRLQKELDALKASSEDSNKSAASKPAATPAVVEKPTPAVPDVVVEKPTPAEKPVTPVISAEKPTTPAASAEKTISPVEKTPAVTENVASPVAEKTVIASPVSEKAIVTTPPELAEPEDLTNKSVEAELTMEVENEVTEDVVDELAEDTTQKEVPVEVHEEGAEEEIEKTDTVDSPVVFAEEEEEDLSDVKTGVKRERNENGDGDIKEPGSP</sequence>
<feature type="domain" description="NUA/TPR/MLP1-2-like" evidence="6">
    <location>
        <begin position="195"/>
        <end position="289"/>
    </location>
</feature>